<evidence type="ECO:0000256" key="1">
    <source>
        <dbReference type="ARBA" id="ARBA00007261"/>
    </source>
</evidence>
<comment type="similarity">
    <text evidence="1">Belongs to the peptidase M16 family.</text>
</comment>
<dbReference type="InterPro" id="IPR032632">
    <property type="entry name" value="Peptidase_M16_M"/>
</dbReference>
<evidence type="ECO:0000313" key="12">
    <source>
        <dbReference type="Proteomes" id="UP001152797"/>
    </source>
</evidence>
<dbReference type="OrthoDB" id="952271at2759"/>
<evidence type="ECO:0000256" key="7">
    <source>
        <dbReference type="SAM" id="MobiDB-lite"/>
    </source>
</evidence>
<dbReference type="PROSITE" id="PS50076">
    <property type="entry name" value="DNAJ_2"/>
    <property type="match status" value="1"/>
</dbReference>
<dbReference type="InterPro" id="IPR011765">
    <property type="entry name" value="Pept_M16_N"/>
</dbReference>
<dbReference type="Pfam" id="PF05193">
    <property type="entry name" value="Peptidase_M16_C"/>
    <property type="match status" value="1"/>
</dbReference>
<dbReference type="InterPro" id="IPR007863">
    <property type="entry name" value="Peptidase_M16_C"/>
</dbReference>
<dbReference type="InterPro" id="IPR050626">
    <property type="entry name" value="Peptidase_M16"/>
</dbReference>
<evidence type="ECO:0000259" key="9">
    <source>
        <dbReference type="PROSITE" id="PS50106"/>
    </source>
</evidence>
<comment type="caution">
    <text evidence="10">The sequence shown here is derived from an EMBL/GenBank/DDBJ whole genome shotgun (WGS) entry which is preliminary data.</text>
</comment>
<reference evidence="10" key="1">
    <citation type="submission" date="2022-10" db="EMBL/GenBank/DDBJ databases">
        <authorList>
            <person name="Chen Y."/>
            <person name="Dougan E. K."/>
            <person name="Chan C."/>
            <person name="Rhodes N."/>
            <person name="Thang M."/>
        </authorList>
    </citation>
    <scope>NUCLEOTIDE SEQUENCE</scope>
</reference>
<protein>
    <submittedName>
        <fullName evidence="11">Insulysin</fullName>
    </submittedName>
</protein>
<evidence type="ECO:0000256" key="2">
    <source>
        <dbReference type="ARBA" id="ARBA00022670"/>
    </source>
</evidence>
<dbReference type="InterPro" id="IPR001431">
    <property type="entry name" value="Pept_M16_Zn_BS"/>
</dbReference>
<dbReference type="Gene3D" id="1.10.287.110">
    <property type="entry name" value="DnaJ domain"/>
    <property type="match status" value="1"/>
</dbReference>
<dbReference type="InterPro" id="IPR036034">
    <property type="entry name" value="PDZ_sf"/>
</dbReference>
<evidence type="ECO:0000313" key="10">
    <source>
        <dbReference type="EMBL" id="CAI4006807.1"/>
    </source>
</evidence>
<dbReference type="InterPro" id="IPR036869">
    <property type="entry name" value="J_dom_sf"/>
</dbReference>
<name>A0A9P1GDJ3_9DINO</name>
<dbReference type="InterPro" id="IPR011249">
    <property type="entry name" value="Metalloenz_LuxS/M16"/>
</dbReference>
<feature type="compositionally biased region" description="Basic and acidic residues" evidence="7">
    <location>
        <begin position="1771"/>
        <end position="1788"/>
    </location>
</feature>
<dbReference type="SMART" id="SM00271">
    <property type="entry name" value="DnaJ"/>
    <property type="match status" value="1"/>
</dbReference>
<feature type="compositionally biased region" description="Basic and acidic residues" evidence="7">
    <location>
        <begin position="1802"/>
        <end position="1814"/>
    </location>
</feature>
<evidence type="ECO:0000256" key="4">
    <source>
        <dbReference type="ARBA" id="ARBA00022801"/>
    </source>
</evidence>
<accession>A0A9P1GDJ3</accession>
<dbReference type="EMBL" id="CAMXCT020003895">
    <property type="protein sequence ID" value="CAL1160182.1"/>
    <property type="molecule type" value="Genomic_DNA"/>
</dbReference>
<keyword evidence="2" id="KW-0645">Protease</keyword>
<keyword evidence="12" id="KW-1185">Reference proteome</keyword>
<dbReference type="SUPFAM" id="SSF46565">
    <property type="entry name" value="Chaperone J-domain"/>
    <property type="match status" value="1"/>
</dbReference>
<keyword evidence="5" id="KW-0862">Zinc</keyword>
<dbReference type="InterPro" id="IPR001478">
    <property type="entry name" value="PDZ"/>
</dbReference>
<feature type="compositionally biased region" description="Polar residues" evidence="7">
    <location>
        <begin position="1320"/>
        <end position="1336"/>
    </location>
</feature>
<dbReference type="CDD" id="cd06257">
    <property type="entry name" value="DnaJ"/>
    <property type="match status" value="1"/>
</dbReference>
<feature type="domain" description="PDZ" evidence="9">
    <location>
        <begin position="1585"/>
        <end position="1666"/>
    </location>
</feature>
<keyword evidence="6" id="KW-0482">Metalloprotease</keyword>
<evidence type="ECO:0000313" key="11">
    <source>
        <dbReference type="EMBL" id="CAL4794119.1"/>
    </source>
</evidence>
<dbReference type="Proteomes" id="UP001152797">
    <property type="component" value="Unassembled WGS sequence"/>
</dbReference>
<dbReference type="InterPro" id="IPR001623">
    <property type="entry name" value="DnaJ_domain"/>
</dbReference>
<dbReference type="PROSITE" id="PS00143">
    <property type="entry name" value="INSULINASE"/>
    <property type="match status" value="1"/>
</dbReference>
<dbReference type="PANTHER" id="PTHR43690">
    <property type="entry name" value="NARDILYSIN"/>
    <property type="match status" value="1"/>
</dbReference>
<evidence type="ECO:0000256" key="3">
    <source>
        <dbReference type="ARBA" id="ARBA00022723"/>
    </source>
</evidence>
<dbReference type="Gene3D" id="2.30.42.10">
    <property type="match status" value="1"/>
</dbReference>
<dbReference type="GO" id="GO:0046872">
    <property type="term" value="F:metal ion binding"/>
    <property type="evidence" value="ECO:0007669"/>
    <property type="project" value="UniProtKB-KW"/>
</dbReference>
<evidence type="ECO:0000259" key="8">
    <source>
        <dbReference type="PROSITE" id="PS50076"/>
    </source>
</evidence>
<dbReference type="SMART" id="SM00228">
    <property type="entry name" value="PDZ"/>
    <property type="match status" value="5"/>
</dbReference>
<gene>
    <name evidence="10" type="ORF">C1SCF055_LOCUS32410</name>
</gene>
<feature type="domain" description="PDZ" evidence="9">
    <location>
        <begin position="1119"/>
        <end position="1202"/>
    </location>
</feature>
<dbReference type="PANTHER" id="PTHR43690:SF18">
    <property type="entry name" value="INSULIN-DEGRADING ENZYME-RELATED"/>
    <property type="match status" value="1"/>
</dbReference>
<keyword evidence="3" id="KW-0479">Metal-binding</keyword>
<dbReference type="Pfam" id="PF00675">
    <property type="entry name" value="Peptidase_M16"/>
    <property type="match status" value="1"/>
</dbReference>
<organism evidence="10">
    <name type="scientific">Cladocopium goreaui</name>
    <dbReference type="NCBI Taxonomy" id="2562237"/>
    <lineage>
        <taxon>Eukaryota</taxon>
        <taxon>Sar</taxon>
        <taxon>Alveolata</taxon>
        <taxon>Dinophyceae</taxon>
        <taxon>Suessiales</taxon>
        <taxon>Symbiodiniaceae</taxon>
        <taxon>Cladocopium</taxon>
    </lineage>
</organism>
<feature type="region of interest" description="Disordered" evidence="7">
    <location>
        <begin position="1318"/>
        <end position="1337"/>
    </location>
</feature>
<dbReference type="SUPFAM" id="SSF63411">
    <property type="entry name" value="LuxS/MPP-like metallohydrolase"/>
    <property type="match status" value="3"/>
</dbReference>
<dbReference type="EMBL" id="CAMXCT030003895">
    <property type="protein sequence ID" value="CAL4794119.1"/>
    <property type="molecule type" value="Genomic_DNA"/>
</dbReference>
<reference evidence="11 12" key="2">
    <citation type="submission" date="2024-05" db="EMBL/GenBank/DDBJ databases">
        <authorList>
            <person name="Chen Y."/>
            <person name="Shah S."/>
            <person name="Dougan E. K."/>
            <person name="Thang M."/>
            <person name="Chan C."/>
        </authorList>
    </citation>
    <scope>NUCLEOTIDE SEQUENCE [LARGE SCALE GENOMIC DNA]</scope>
</reference>
<feature type="compositionally biased region" description="Basic and acidic residues" evidence="7">
    <location>
        <begin position="1704"/>
        <end position="1748"/>
    </location>
</feature>
<keyword evidence="4" id="KW-0378">Hydrolase</keyword>
<dbReference type="Gene3D" id="3.30.830.10">
    <property type="entry name" value="Metalloenzyme, LuxS/M16 peptidase-like"/>
    <property type="match status" value="3"/>
</dbReference>
<proteinExistence type="inferred from homology"/>
<evidence type="ECO:0000256" key="5">
    <source>
        <dbReference type="ARBA" id="ARBA00022833"/>
    </source>
</evidence>
<dbReference type="PROSITE" id="PS50106">
    <property type="entry name" value="PDZ"/>
    <property type="match status" value="2"/>
</dbReference>
<dbReference type="EMBL" id="CAMXCT010003895">
    <property type="protein sequence ID" value="CAI4006807.1"/>
    <property type="molecule type" value="Genomic_DNA"/>
</dbReference>
<evidence type="ECO:0000256" key="6">
    <source>
        <dbReference type="ARBA" id="ARBA00023049"/>
    </source>
</evidence>
<sequence length="1895" mass="210891">MSNIHQRRTDSQRGRSFSTFELANGLRVVVGTDPDKSVAAAALAVLGGSIHEPKERPGLAHFCEHMLLHGTLQPGYDANFAEYIKQAGGTHNAVTTVLQTCFAFEIQSEKLEGALSRFARFFVSPIFNPSYQYQELQAIDAEHSMNTTNDFRRQWAILLLDANPEHPYHWTSGCTKSLQNPLLRTNLHQALETFHAHAYKADRMSLALVGNQSTKELTEWVCKYFACVPSSRVRSKDLNDLMGAGIGKGEPPFLHEDFCSQVFVVPVKELHQFKLSWLLPWQVAKWKSKPTAYVKYLLEQEGDGSLLAALAAAGLSQNHAVNCFDYHGVASTLELSVDLVNTTEETLMRVGTLAFAYISLIRSKEVQQELWAEIRELHELQFHYPDELGGSAASAPFDFVQDIACNSHYYPPEQVLAADQLIYTEDFEGCQSILRHMTVQNARLCLVSKDFESFCVSTEPWYGGKFLKCDTIKMDWKNKWMAVETGQWEHIAKQENFRLPGKNSFIPKDLVMRHVPKESRPVEMNVGDSWCRAWFKQANLDQPKAAAAFCFYSSALRTPKEVALAHLYCKLLQQELKADAFQLRMAGARYQLDVAEGGNGIVLQVIGFRDKMHLLAKKVSESLISLNLLQSWRQVKDQQERTLRNATRGQAYHQALKTLEELLLQSPSVTELAQATSLLREEDCTGLFSKFRGHCESLALQLEEPAHNAWEALSQDWLYIQERTFAFDTRDQQVKFLRNCSLQRFRAFVTTEVQSSPRLAILLRSPKVAWHRVQWSGAEREARFLTKWELSSYKAELVPSPSNSMFGKVSTAPEVSRSGSHRKTNGLDCTEYVQLEDPTVRSAQNQSDDLIIEEGEECKVVLTAILHEVTELKDVADTIQRKIFEDHYSTLGISAHATQAEIATGFKRALTKLNSKHQADQRNRARLNAAHSVLSDSDAKSAYDKHRKFVNTTTLFLASASVSLLVMIVLRLLARMVFGAEELDPRSFLGKVTTSLDKVELRVQIQLTKEEGESFGAQLQSDRSGKMLHVCGVCSDGALSRHNHEVQSQPVYNVGSTQPPGMLWWNAPVLWEGDIIESVNDIKGQASDLMSSLKSSESSSLLVRRSLSANVSIWPWICERRVSRQTSERWGFKLRTCDGSDSLEVFGIEEGGIAQWNEANPETAIRVGDRVVAVDKSVGSKDMLAALTEPRESVCVLVIRGVLMPSSVAPSSEEVLCGPICKNEGQKLGIRIGRCIDSPPGCGMLAEPGTLSSIVVKEVVKDHLVDRWNSLRGLNEQLIPGSVVTAVNGRRRKEEFARELSKQQVCISFRRLSASLHAPQDTTPATSETPGRSVNSDVRPLDIKLDQEELQPWAVRAFGSWVPRFLLPRPFEEQLRTRLRALRCQFDVKICKTDARPLGIKVQQAGEELQVLEVVKDGAIALYNSNLISPSEPRVEQNDWLVGADDKKVPRLIVQHLSTVTAEVVLHLERPASKAAPGVWEIEVAKSANEGWGLELFSTPGHSSPSVLNVRAVGPGAIQRWNENQETLWRVQPGDLLLACEPEVEPLRILKRLQDVHRVRLTLLRWHKGPAPLPEVQTDAKRSFEVTFCRMVDSDHVGIRMQAPARDPTRSVVTEVVPGGLADKHNKAAPESQRIMKGDEVISVNGEANVHRFREIGIKESTIVIKLSRPAHSLAKEGARREPGGNAPIVTESAVAAGPQNPNRVDRDIKDDPIQNGDDRGLEDDTVKAPEPKTMHEVHEACEVHDVSRGSANGRAEGETYEPTGQPAAEPGRRFSDRCDNCDGRDLPDPPAEQADGADVARPVKDSSKAKGAVEKPGPAWEVPLPATVVQLRRSSPAPENSESMEEMLKMLALPPESAIASLAVGLDPLSRERFNQSISKMEDLVASLPTVLSG</sequence>
<feature type="domain" description="J" evidence="8">
    <location>
        <begin position="886"/>
        <end position="947"/>
    </location>
</feature>
<feature type="region of interest" description="Disordered" evidence="7">
    <location>
        <begin position="1692"/>
        <end position="1820"/>
    </location>
</feature>
<dbReference type="Pfam" id="PF16187">
    <property type="entry name" value="Peptidase_M16_M"/>
    <property type="match status" value="1"/>
</dbReference>
<dbReference type="GO" id="GO:0004222">
    <property type="term" value="F:metalloendopeptidase activity"/>
    <property type="evidence" value="ECO:0007669"/>
    <property type="project" value="InterPro"/>
</dbReference>
<dbReference type="GO" id="GO:0006508">
    <property type="term" value="P:proteolysis"/>
    <property type="evidence" value="ECO:0007669"/>
    <property type="project" value="UniProtKB-KW"/>
</dbReference>